<dbReference type="Gene3D" id="1.10.760.10">
    <property type="entry name" value="Cytochrome c-like domain"/>
    <property type="match status" value="1"/>
</dbReference>
<dbReference type="EMBL" id="CABPSK010000004">
    <property type="protein sequence ID" value="VVE45973.1"/>
    <property type="molecule type" value="Genomic_DNA"/>
</dbReference>
<evidence type="ECO:0000256" key="2">
    <source>
        <dbReference type="ARBA" id="ARBA00022617"/>
    </source>
</evidence>
<reference evidence="9 10" key="1">
    <citation type="submission" date="2019-08" db="EMBL/GenBank/DDBJ databases">
        <authorList>
            <person name="Peeters C."/>
        </authorList>
    </citation>
    <scope>NUCLEOTIDE SEQUENCE [LARGE SCALE GENOMIC DNA]</scope>
    <source>
        <strain evidence="9 10">LMG 31114</strain>
    </source>
</reference>
<keyword evidence="2 6" id="KW-0349">Heme</keyword>
<dbReference type="GO" id="GO:0020037">
    <property type="term" value="F:heme binding"/>
    <property type="evidence" value="ECO:0007669"/>
    <property type="project" value="InterPro"/>
</dbReference>
<dbReference type="PANTHER" id="PTHR35008:SF9">
    <property type="entry name" value="CYTOCHROME C DOMAIN-CONTAINING PROTEIN"/>
    <property type="match status" value="1"/>
</dbReference>
<dbReference type="InterPro" id="IPR036909">
    <property type="entry name" value="Cyt_c-like_dom_sf"/>
</dbReference>
<organism evidence="9 10">
    <name type="scientific">Pandoraea pneumonica</name>
    <dbReference type="NCBI Taxonomy" id="2508299"/>
    <lineage>
        <taxon>Bacteria</taxon>
        <taxon>Pseudomonadati</taxon>
        <taxon>Pseudomonadota</taxon>
        <taxon>Betaproteobacteria</taxon>
        <taxon>Burkholderiales</taxon>
        <taxon>Burkholderiaceae</taxon>
        <taxon>Pandoraea</taxon>
    </lineage>
</organism>
<dbReference type="PANTHER" id="PTHR35008">
    <property type="entry name" value="BLL4482 PROTEIN-RELATED"/>
    <property type="match status" value="1"/>
</dbReference>
<evidence type="ECO:0000259" key="8">
    <source>
        <dbReference type="PROSITE" id="PS51007"/>
    </source>
</evidence>
<dbReference type="AlphaFoldDB" id="A0A5E4YCT3"/>
<keyword evidence="3 6" id="KW-0479">Metal-binding</keyword>
<evidence type="ECO:0000256" key="6">
    <source>
        <dbReference type="PROSITE-ProRule" id="PRU00433"/>
    </source>
</evidence>
<dbReference type="OrthoDB" id="9808312at2"/>
<dbReference type="InterPro" id="IPR008168">
    <property type="entry name" value="Cyt_C_IC"/>
</dbReference>
<protein>
    <submittedName>
        <fullName evidence="9">Cytochrome c6</fullName>
    </submittedName>
</protein>
<keyword evidence="1" id="KW-0813">Transport</keyword>
<evidence type="ECO:0000256" key="4">
    <source>
        <dbReference type="ARBA" id="ARBA00022982"/>
    </source>
</evidence>
<dbReference type="GO" id="GO:0005506">
    <property type="term" value="F:iron ion binding"/>
    <property type="evidence" value="ECO:0007669"/>
    <property type="project" value="InterPro"/>
</dbReference>
<keyword evidence="7" id="KW-0472">Membrane</keyword>
<accession>A0A5E4YCT3</accession>
<keyword evidence="7" id="KW-0812">Transmembrane</keyword>
<evidence type="ECO:0000256" key="3">
    <source>
        <dbReference type="ARBA" id="ARBA00022723"/>
    </source>
</evidence>
<dbReference type="RefSeq" id="WP_150681600.1">
    <property type="nucleotide sequence ID" value="NZ_CABPSK010000004.1"/>
</dbReference>
<dbReference type="GeneID" id="300406402"/>
<dbReference type="InterPro" id="IPR009056">
    <property type="entry name" value="Cyt_c-like_dom"/>
</dbReference>
<keyword evidence="7" id="KW-1133">Transmembrane helix</keyword>
<dbReference type="Proteomes" id="UP000366945">
    <property type="component" value="Unassembled WGS sequence"/>
</dbReference>
<evidence type="ECO:0000313" key="10">
    <source>
        <dbReference type="Proteomes" id="UP000366945"/>
    </source>
</evidence>
<keyword evidence="10" id="KW-1185">Reference proteome</keyword>
<dbReference type="PRINTS" id="PR00605">
    <property type="entry name" value="CYTCHROMECIC"/>
</dbReference>
<gene>
    <name evidence="9" type="primary">petJ</name>
    <name evidence="9" type="ORF">PPN31114_04418</name>
</gene>
<evidence type="ECO:0000313" key="9">
    <source>
        <dbReference type="EMBL" id="VVE45973.1"/>
    </source>
</evidence>
<dbReference type="PROSITE" id="PS51007">
    <property type="entry name" value="CYTC"/>
    <property type="match status" value="1"/>
</dbReference>
<keyword evidence="4" id="KW-0249">Electron transport</keyword>
<dbReference type="InterPro" id="IPR051459">
    <property type="entry name" value="Cytochrome_c-type_DH"/>
</dbReference>
<keyword evidence="5 6" id="KW-0408">Iron</keyword>
<feature type="transmembrane region" description="Helical" evidence="7">
    <location>
        <begin position="64"/>
        <end position="84"/>
    </location>
</feature>
<dbReference type="Pfam" id="PF13442">
    <property type="entry name" value="Cytochrome_CBB3"/>
    <property type="match status" value="1"/>
</dbReference>
<dbReference type="GO" id="GO:0009055">
    <property type="term" value="F:electron transfer activity"/>
    <property type="evidence" value="ECO:0007669"/>
    <property type="project" value="InterPro"/>
</dbReference>
<name>A0A5E4YCT3_9BURK</name>
<sequence length="442" mass="46704">MTLPPTHVWLNALLLGLQSVQAALLWGLHALGIAGDSHGAPAWPWNVRIAGENLVIDVALARQFAWMLAALAFALVCVLIAIGWRRARRWALAAAIAALVFAPWPSPSLWLTAAVPTSFHPNPSGFTVESIARGSHVYTAQCAACHGADGRGEGPQAAALRRWPPTMASALLSRRADGELFWHVLYGMRDDAGVTMPGFAGRLSDKEIWAALDYMRVLSASAGMAAGGSWPVPIALPALTVKCGDTPARSLAQWRGTQRVRVVAVDARHPPPFEDPRFLTLLIRRDETGVFDTRLKASPGLASGVRRVSAPLADGLRASARPALSTALATVTAPTAPSARTTTLGARADCLADSPDAWPVFAQIAGTSEADLAGTEWLADRDGWLRALAPAGKRGWADGGLLCTTSTAAASLPASAARDPLTDTLRQMDGEPVRFIKGGFVH</sequence>
<evidence type="ECO:0000256" key="5">
    <source>
        <dbReference type="ARBA" id="ARBA00023004"/>
    </source>
</evidence>
<evidence type="ECO:0000256" key="1">
    <source>
        <dbReference type="ARBA" id="ARBA00022448"/>
    </source>
</evidence>
<proteinExistence type="predicted"/>
<feature type="domain" description="Cytochrome c" evidence="8">
    <location>
        <begin position="129"/>
        <end position="219"/>
    </location>
</feature>
<feature type="transmembrane region" description="Helical" evidence="7">
    <location>
        <begin position="91"/>
        <end position="111"/>
    </location>
</feature>
<dbReference type="SUPFAM" id="SSF46626">
    <property type="entry name" value="Cytochrome c"/>
    <property type="match status" value="1"/>
</dbReference>
<evidence type="ECO:0000256" key="7">
    <source>
        <dbReference type="SAM" id="Phobius"/>
    </source>
</evidence>